<proteinExistence type="predicted"/>
<dbReference type="InterPro" id="IPR028994">
    <property type="entry name" value="Integrin_alpha_N"/>
</dbReference>
<dbReference type="AlphaFoldDB" id="A0A381ZXE3"/>
<organism evidence="2">
    <name type="scientific">marine metagenome</name>
    <dbReference type="NCBI Taxonomy" id="408172"/>
    <lineage>
        <taxon>unclassified sequences</taxon>
        <taxon>metagenomes</taxon>
        <taxon>ecological metagenomes</taxon>
    </lineage>
</organism>
<evidence type="ECO:0008006" key="3">
    <source>
        <dbReference type="Google" id="ProtNLM"/>
    </source>
</evidence>
<accession>A0A381ZXE3</accession>
<dbReference type="PANTHER" id="PTHR44103">
    <property type="entry name" value="PROPROTEIN CONVERTASE P"/>
    <property type="match status" value="1"/>
</dbReference>
<evidence type="ECO:0000313" key="2">
    <source>
        <dbReference type="EMBL" id="SVA93978.1"/>
    </source>
</evidence>
<dbReference type="PANTHER" id="PTHR44103:SF1">
    <property type="entry name" value="PROPROTEIN CONVERTASE P"/>
    <property type="match status" value="1"/>
</dbReference>
<gene>
    <name evidence="2" type="ORF">METZ01_LOCUS146832</name>
</gene>
<dbReference type="EMBL" id="UINC01023066">
    <property type="protein sequence ID" value="SVA93978.1"/>
    <property type="molecule type" value="Genomic_DNA"/>
</dbReference>
<name>A0A381ZXE3_9ZZZZ</name>
<evidence type="ECO:0000256" key="1">
    <source>
        <dbReference type="ARBA" id="ARBA00022729"/>
    </source>
</evidence>
<dbReference type="SUPFAM" id="SSF69318">
    <property type="entry name" value="Integrin alpha N-terminal domain"/>
    <property type="match status" value="1"/>
</dbReference>
<dbReference type="Gene3D" id="2.130.10.130">
    <property type="entry name" value="Integrin alpha, N-terminal"/>
    <property type="match status" value="2"/>
</dbReference>
<protein>
    <recommendedName>
        <fullName evidence="3">VCBS repeat-containing protein</fullName>
    </recommendedName>
</protein>
<sequence>MTYCLRIVVLCLVLLLPFQVTAQTTVGDTATRARAEDGGYISWREHIIDEPATAGIDLSGSDGLVMADIDGDGYEDIVSVHESDSEYDSSVVDPSFDVGTDGYVRIAFGSADPDVWTNVTLAEGADASAAEDAAIADVNGDGDLDVLVAAELAHLIYLQNPGADVRTKAWPRLILPITKGRGSYIRVFLADFDGDGRPEVSAANKGAQRIGPEEYARSTPVVLYQVNGDPLKGESWSEIELGRYSVPQNAEPVDLDGDGDLDIIVGTRGEERLVFFENTGDLSFREHAIGINRMRAAGFNLEYADLNGDGRLDIIGAANGTRAGGLVWLEQPALIDDTWNAHQIGTFAPDSMTGMEMADINGDGYLDVMAGSYSRGPREGDGEVTVHDALGRIGWFQHPGGDGTGDWIRHDISRRKRGMYDKFIARDADGDGDVDFFGTRGNSAPYDGVYWLEQVRSNMPRPAFERARDEDSPEMPLP</sequence>
<dbReference type="Pfam" id="PF13517">
    <property type="entry name" value="FG-GAP_3"/>
    <property type="match status" value="1"/>
</dbReference>
<keyword evidence="1" id="KW-0732">Signal</keyword>
<dbReference type="InterPro" id="IPR013517">
    <property type="entry name" value="FG-GAP"/>
</dbReference>
<reference evidence="2" key="1">
    <citation type="submission" date="2018-05" db="EMBL/GenBank/DDBJ databases">
        <authorList>
            <person name="Lanie J.A."/>
            <person name="Ng W.-L."/>
            <person name="Kazmierczak K.M."/>
            <person name="Andrzejewski T.M."/>
            <person name="Davidsen T.M."/>
            <person name="Wayne K.J."/>
            <person name="Tettelin H."/>
            <person name="Glass J.I."/>
            <person name="Rusch D."/>
            <person name="Podicherti R."/>
            <person name="Tsui H.-C.T."/>
            <person name="Winkler M.E."/>
        </authorList>
    </citation>
    <scope>NUCLEOTIDE SEQUENCE</scope>
</reference>